<accession>A0A2K8UC64</accession>
<dbReference type="InterPro" id="IPR050461">
    <property type="entry name" value="Nitroreductase_HadB/RutE"/>
</dbReference>
<keyword evidence="3 5" id="KW-0521">NADP</keyword>
<evidence type="ECO:0000313" key="8">
    <source>
        <dbReference type="Proteomes" id="UP000232638"/>
    </source>
</evidence>
<dbReference type="EC" id="1.-.-.-" evidence="5"/>
<gene>
    <name evidence="7" type="ORF">THSYN_20895</name>
</gene>
<comment type="cofactor">
    <cofactor evidence="5">
        <name>FMN</name>
        <dbReference type="ChEBI" id="CHEBI:58210"/>
    </cofactor>
</comment>
<dbReference type="InterPro" id="IPR000415">
    <property type="entry name" value="Nitroreductase-like"/>
</dbReference>
<dbReference type="InterPro" id="IPR029479">
    <property type="entry name" value="Nitroreductase"/>
</dbReference>
<keyword evidence="8" id="KW-1185">Reference proteome</keyword>
<dbReference type="Pfam" id="PF00881">
    <property type="entry name" value="Nitroreductase"/>
    <property type="match status" value="1"/>
</dbReference>
<comment type="similarity">
    <text evidence="5">Belongs to the nitroreductase family. HadB/RutE subfamily.</text>
</comment>
<dbReference type="RefSeq" id="WP_100920851.1">
    <property type="nucleotide sequence ID" value="NZ_CP020370.1"/>
</dbReference>
<dbReference type="OrthoDB" id="9809288at2"/>
<keyword evidence="2 5" id="KW-0288">FMN</keyword>
<dbReference type="GO" id="GO:0016491">
    <property type="term" value="F:oxidoreductase activity"/>
    <property type="evidence" value="ECO:0007669"/>
    <property type="project" value="UniProtKB-UniRule"/>
</dbReference>
<organism evidence="7 8">
    <name type="scientific">Candidatus Thiodictyon syntrophicum</name>
    <dbReference type="NCBI Taxonomy" id="1166950"/>
    <lineage>
        <taxon>Bacteria</taxon>
        <taxon>Pseudomonadati</taxon>
        <taxon>Pseudomonadota</taxon>
        <taxon>Gammaproteobacteria</taxon>
        <taxon>Chromatiales</taxon>
        <taxon>Chromatiaceae</taxon>
        <taxon>Thiodictyon</taxon>
    </lineage>
</organism>
<dbReference type="InterPro" id="IPR023936">
    <property type="entry name" value="RutE-like"/>
</dbReference>
<keyword evidence="4 5" id="KW-0560">Oxidoreductase</keyword>
<dbReference type="HAMAP" id="MF_01204">
    <property type="entry name" value="Oxidoreductase_RutE_HadB"/>
    <property type="match status" value="1"/>
</dbReference>
<sequence length="197" mass="21828">MPQPLDAQALDQLFRTARTYPRWQDRPVSEAQLRELYDLTRFGPTSMNASPARFVFLQSAAAKERLVPALMEGNVAKVREAPVTVILAHDTRFPELMAELWPHTPNVAAMFAADPPWAEMTAFRNSTLQGAYLILAARALGLDVGPMSGFDNARVDAEFFPDGRCRSNFLITLGYGEPGALHPRGPRLSFERAATLL</sequence>
<dbReference type="KEGG" id="tsy:THSYN_20895"/>
<dbReference type="Proteomes" id="UP000232638">
    <property type="component" value="Chromosome"/>
</dbReference>
<evidence type="ECO:0000256" key="1">
    <source>
        <dbReference type="ARBA" id="ARBA00022630"/>
    </source>
</evidence>
<keyword evidence="1 5" id="KW-0285">Flavoprotein</keyword>
<evidence type="ECO:0000256" key="4">
    <source>
        <dbReference type="ARBA" id="ARBA00023002"/>
    </source>
</evidence>
<dbReference type="CDD" id="cd02148">
    <property type="entry name" value="RutE-like"/>
    <property type="match status" value="1"/>
</dbReference>
<protein>
    <recommendedName>
        <fullName evidence="5">Putative NADH dehydrogenase/NAD(P)H nitroreductase THSYN_20895</fullName>
        <ecNumber evidence="5">1.-.-.-</ecNumber>
    </recommendedName>
</protein>
<evidence type="ECO:0000259" key="6">
    <source>
        <dbReference type="Pfam" id="PF00881"/>
    </source>
</evidence>
<dbReference type="EMBL" id="CP020370">
    <property type="protein sequence ID" value="AUB83156.1"/>
    <property type="molecule type" value="Genomic_DNA"/>
</dbReference>
<evidence type="ECO:0000256" key="2">
    <source>
        <dbReference type="ARBA" id="ARBA00022643"/>
    </source>
</evidence>
<reference evidence="7 8" key="1">
    <citation type="submission" date="2017-03" db="EMBL/GenBank/DDBJ databases">
        <title>Complete genome sequence of Candidatus 'Thiodictyon syntrophicum' sp. nov. strain Cad16T, a photolithoautotroph purple sulfur bacterium isolated from an alpine meromictic lake.</title>
        <authorList>
            <person name="Luedin S.M."/>
            <person name="Pothier J.F."/>
            <person name="Danza F."/>
            <person name="Storelli N."/>
            <person name="Wittwer M."/>
            <person name="Tonolla M."/>
        </authorList>
    </citation>
    <scope>NUCLEOTIDE SEQUENCE [LARGE SCALE GENOMIC DNA]</scope>
    <source>
        <strain evidence="7 8">Cad16T</strain>
    </source>
</reference>
<dbReference type="PANTHER" id="PTHR43543">
    <property type="entry name" value="MALONIC SEMIALDEHYDE REDUCTASE RUTE-RELATED"/>
    <property type="match status" value="1"/>
</dbReference>
<proteinExistence type="inferred from homology"/>
<evidence type="ECO:0000256" key="5">
    <source>
        <dbReference type="HAMAP-Rule" id="MF_01204"/>
    </source>
</evidence>
<dbReference type="AlphaFoldDB" id="A0A2K8UC64"/>
<name>A0A2K8UC64_9GAMM</name>
<dbReference type="PANTHER" id="PTHR43543:SF1">
    <property type="entry name" value="MALONIC SEMIALDEHYDE REDUCTASE RUTE-RELATED"/>
    <property type="match status" value="1"/>
</dbReference>
<dbReference type="SUPFAM" id="SSF55469">
    <property type="entry name" value="FMN-dependent nitroreductase-like"/>
    <property type="match status" value="1"/>
</dbReference>
<dbReference type="NCBIfam" id="NF003768">
    <property type="entry name" value="PRK05365.1"/>
    <property type="match status" value="1"/>
</dbReference>
<evidence type="ECO:0000256" key="3">
    <source>
        <dbReference type="ARBA" id="ARBA00022857"/>
    </source>
</evidence>
<evidence type="ECO:0000313" key="7">
    <source>
        <dbReference type="EMBL" id="AUB83156.1"/>
    </source>
</evidence>
<dbReference type="Gene3D" id="3.40.109.10">
    <property type="entry name" value="NADH Oxidase"/>
    <property type="match status" value="1"/>
</dbReference>
<keyword evidence="5" id="KW-0520">NAD</keyword>
<feature type="domain" description="Nitroreductase" evidence="6">
    <location>
        <begin position="24"/>
        <end position="160"/>
    </location>
</feature>